<keyword evidence="1" id="KW-0732">Signal</keyword>
<evidence type="ECO:0000313" key="3">
    <source>
        <dbReference type="WBParaSite" id="GPLIN_000173900"/>
    </source>
</evidence>
<feature type="chain" id="PRO_5008146375" evidence="1">
    <location>
        <begin position="21"/>
        <end position="170"/>
    </location>
</feature>
<feature type="signal peptide" evidence="1">
    <location>
        <begin position="1"/>
        <end position="20"/>
    </location>
</feature>
<accession>A0A183BMA4</accession>
<dbReference type="Proteomes" id="UP000050741">
    <property type="component" value="Unassembled WGS sequence"/>
</dbReference>
<protein>
    <submittedName>
        <fullName evidence="3">NTF2 domain-containing protein</fullName>
    </submittedName>
</protein>
<organism evidence="2 3">
    <name type="scientific">Globodera pallida</name>
    <name type="common">Potato cyst nematode worm</name>
    <name type="synonym">Heterodera pallida</name>
    <dbReference type="NCBI Taxonomy" id="36090"/>
    <lineage>
        <taxon>Eukaryota</taxon>
        <taxon>Metazoa</taxon>
        <taxon>Ecdysozoa</taxon>
        <taxon>Nematoda</taxon>
        <taxon>Chromadorea</taxon>
        <taxon>Rhabditida</taxon>
        <taxon>Tylenchina</taxon>
        <taxon>Tylenchomorpha</taxon>
        <taxon>Tylenchoidea</taxon>
        <taxon>Heteroderidae</taxon>
        <taxon>Heteroderinae</taxon>
        <taxon>Globodera</taxon>
    </lineage>
</organism>
<evidence type="ECO:0000313" key="2">
    <source>
        <dbReference type="Proteomes" id="UP000050741"/>
    </source>
</evidence>
<keyword evidence="2" id="KW-1185">Reference proteome</keyword>
<evidence type="ECO:0000256" key="1">
    <source>
        <dbReference type="SAM" id="SignalP"/>
    </source>
</evidence>
<dbReference type="WBParaSite" id="GPLIN_000173900">
    <property type="protein sequence ID" value="GPLIN_000173900"/>
    <property type="gene ID" value="GPLIN_000173900"/>
</dbReference>
<sequence length="170" mass="18209">MVCRLLLALLVPFLLQLSWALKHERVPAGLRPAKAVNEQRAGELEHLATDTLLLASLLCATDVSEIANCDAFFPGGKGLGLDAIAKRLNDLLNDPNAKTLLVLDGVQMVETVKFFDRIKAINATEGTPTKARVTIPPPAGKDFGVNTILQTNLVDSRGRVLKGPCLGESS</sequence>
<dbReference type="AlphaFoldDB" id="A0A183BMA4"/>
<proteinExistence type="predicted"/>
<reference evidence="2" key="1">
    <citation type="submission" date="2014-05" db="EMBL/GenBank/DDBJ databases">
        <title>The genome and life-stage specific transcriptomes of Globodera pallida elucidate key aspects of plant parasitism by a cyst nematode.</title>
        <authorList>
            <person name="Cotton J.A."/>
            <person name="Lilley C.J."/>
            <person name="Jones L.M."/>
            <person name="Kikuchi T."/>
            <person name="Reid A.J."/>
            <person name="Thorpe P."/>
            <person name="Tsai I.J."/>
            <person name="Beasley H."/>
            <person name="Blok V."/>
            <person name="Cock P.J.A."/>
            <person name="Van den Akker S.E."/>
            <person name="Holroyd N."/>
            <person name="Hunt M."/>
            <person name="Mantelin S."/>
            <person name="Naghra H."/>
            <person name="Pain A."/>
            <person name="Palomares-Rius J.E."/>
            <person name="Zarowiecki M."/>
            <person name="Berriman M."/>
            <person name="Jones J.T."/>
            <person name="Urwin P.E."/>
        </authorList>
    </citation>
    <scope>NUCLEOTIDE SEQUENCE [LARGE SCALE GENOMIC DNA]</scope>
    <source>
        <strain evidence="2">Lindley</strain>
    </source>
</reference>
<reference evidence="3" key="2">
    <citation type="submission" date="2016-06" db="UniProtKB">
        <authorList>
            <consortium name="WormBaseParasite"/>
        </authorList>
    </citation>
    <scope>IDENTIFICATION</scope>
</reference>
<name>A0A183BMA4_GLOPA</name>